<dbReference type="Proteomes" id="UP000254060">
    <property type="component" value="Unassembled WGS sequence"/>
</dbReference>
<name>A0A377FT73_9BACL</name>
<sequence length="123" mass="13890">MGLFDKFQTHIQTDDSHKNEALRTRYFAASPNAVLTWLSEQIKTQGETVRRVDSERGELAFNGEGWDALATIIQVDGGRTAVDFTMNRESRIGPDLGPLVTKYYEALEQKFPLRAIGNQSVER</sequence>
<dbReference type="RefSeq" id="WP_029334720.1">
    <property type="nucleotide sequence ID" value="NZ_UGGP01000001.1"/>
</dbReference>
<dbReference type="OrthoDB" id="2353056at2"/>
<accession>A0A377FT73</accession>
<organism evidence="1 2">
    <name type="scientific">Exiguobacterium aurantiacum</name>
    <dbReference type="NCBI Taxonomy" id="33987"/>
    <lineage>
        <taxon>Bacteria</taxon>
        <taxon>Bacillati</taxon>
        <taxon>Bacillota</taxon>
        <taxon>Bacilli</taxon>
        <taxon>Bacillales</taxon>
        <taxon>Bacillales Family XII. Incertae Sedis</taxon>
        <taxon>Exiguobacterium</taxon>
    </lineage>
</organism>
<dbReference type="STRING" id="1397694.GCA_000702585_01617"/>
<dbReference type="EMBL" id="UGGP01000001">
    <property type="protein sequence ID" value="STO07754.1"/>
    <property type="molecule type" value="Genomic_DNA"/>
</dbReference>
<reference evidence="1 2" key="1">
    <citation type="submission" date="2018-06" db="EMBL/GenBank/DDBJ databases">
        <authorList>
            <consortium name="Pathogen Informatics"/>
            <person name="Doyle S."/>
        </authorList>
    </citation>
    <scope>NUCLEOTIDE SEQUENCE [LARGE SCALE GENOMIC DNA]</scope>
    <source>
        <strain evidence="1 2">NCTC13163</strain>
    </source>
</reference>
<evidence type="ECO:0000313" key="1">
    <source>
        <dbReference type="EMBL" id="STO07754.1"/>
    </source>
</evidence>
<dbReference type="AlphaFoldDB" id="A0A377FT73"/>
<proteinExistence type="predicted"/>
<protein>
    <submittedName>
        <fullName evidence="1">Uncharacterized protein</fullName>
    </submittedName>
</protein>
<evidence type="ECO:0000313" key="2">
    <source>
        <dbReference type="Proteomes" id="UP000254060"/>
    </source>
</evidence>
<gene>
    <name evidence="1" type="ORF">NCTC13163_01109</name>
</gene>